<dbReference type="STRING" id="34027.SAMN05421829_112123"/>
<dbReference type="InterPro" id="IPR039315">
    <property type="entry name" value="CheW"/>
</dbReference>
<organism evidence="3 4">
    <name type="scientific">Aromatoleum tolulyticum</name>
    <dbReference type="NCBI Taxonomy" id="34027"/>
    <lineage>
        <taxon>Bacteria</taxon>
        <taxon>Pseudomonadati</taxon>
        <taxon>Pseudomonadota</taxon>
        <taxon>Betaproteobacteria</taxon>
        <taxon>Rhodocyclales</taxon>
        <taxon>Rhodocyclaceae</taxon>
        <taxon>Aromatoleum</taxon>
    </lineage>
</organism>
<sequence length="352" mass="36091">MADLHLLFRHRGVRYALDAALVQEVVWLPELSPVAEALPCVIGAFNLRGHVISVIDLAPCFGRERSELGIGDAVIVLTVDGERFGILAGEVLDAATIASADIEDVRDHHRLLGNAASLVSGVAMSGAELAMVLDARALLAAAGAAAGAAAPGSPPAGAASGGTACPDGVAETFRARAGRMARPQEAPAAAGSASFALVGLDGGLFGIPARVVHEFVHLSGVRPVPCCPAHILGSMNLRCDILTVVDLRPVLGLPARLPLAEVVVVQAGDLTVGLAVSEVHDVVATGAGDSAVPAPGDNDLPFCRGPMRADERIFSIIDIEAMLASRVLHVAAEPDRDRPEPRNAAPDAGEQP</sequence>
<gene>
    <name evidence="3" type="ORF">SAMN05421829_112123</name>
</gene>
<dbReference type="GO" id="GO:0005829">
    <property type="term" value="C:cytosol"/>
    <property type="evidence" value="ECO:0007669"/>
    <property type="project" value="TreeGrafter"/>
</dbReference>
<dbReference type="SUPFAM" id="SSF50341">
    <property type="entry name" value="CheW-like"/>
    <property type="match status" value="2"/>
</dbReference>
<evidence type="ECO:0000259" key="2">
    <source>
        <dbReference type="PROSITE" id="PS50851"/>
    </source>
</evidence>
<dbReference type="Gene3D" id="2.40.50.180">
    <property type="entry name" value="CheA-289, Domain 4"/>
    <property type="match status" value="2"/>
</dbReference>
<dbReference type="SMART" id="SM00260">
    <property type="entry name" value="CheW"/>
    <property type="match status" value="2"/>
</dbReference>
<dbReference type="GO" id="GO:0006935">
    <property type="term" value="P:chemotaxis"/>
    <property type="evidence" value="ECO:0007669"/>
    <property type="project" value="InterPro"/>
</dbReference>
<reference evidence="4" key="1">
    <citation type="submission" date="2017-01" db="EMBL/GenBank/DDBJ databases">
        <authorList>
            <person name="Varghese N."/>
            <person name="Submissions S."/>
        </authorList>
    </citation>
    <scope>NUCLEOTIDE SEQUENCE [LARGE SCALE GENOMIC DNA]</scope>
    <source>
        <strain evidence="4">ATCC 51758</strain>
    </source>
</reference>
<feature type="compositionally biased region" description="Basic and acidic residues" evidence="1">
    <location>
        <begin position="332"/>
        <end position="341"/>
    </location>
</feature>
<dbReference type="InterPro" id="IPR036061">
    <property type="entry name" value="CheW-like_dom_sf"/>
</dbReference>
<dbReference type="InterPro" id="IPR002545">
    <property type="entry name" value="CheW-lke_dom"/>
</dbReference>
<dbReference type="EMBL" id="FTMD01000012">
    <property type="protein sequence ID" value="SIR29657.1"/>
    <property type="molecule type" value="Genomic_DNA"/>
</dbReference>
<dbReference type="PANTHER" id="PTHR22617:SF23">
    <property type="entry name" value="CHEMOTAXIS PROTEIN CHEW"/>
    <property type="match status" value="1"/>
</dbReference>
<dbReference type="PANTHER" id="PTHR22617">
    <property type="entry name" value="CHEMOTAXIS SENSOR HISTIDINE KINASE-RELATED"/>
    <property type="match status" value="1"/>
</dbReference>
<evidence type="ECO:0000313" key="4">
    <source>
        <dbReference type="Proteomes" id="UP000186819"/>
    </source>
</evidence>
<feature type="domain" description="CheW-like" evidence="2">
    <location>
        <begin position="192"/>
        <end position="328"/>
    </location>
</feature>
<dbReference type="Gene3D" id="2.30.30.40">
    <property type="entry name" value="SH3 Domains"/>
    <property type="match status" value="2"/>
</dbReference>
<feature type="domain" description="CheW-like" evidence="2">
    <location>
        <begin position="2"/>
        <end position="144"/>
    </location>
</feature>
<evidence type="ECO:0000313" key="3">
    <source>
        <dbReference type="EMBL" id="SIR29657.1"/>
    </source>
</evidence>
<accession>A0A1N6ZS99</accession>
<proteinExistence type="predicted"/>
<name>A0A1N6ZS99_9RHOO</name>
<feature type="region of interest" description="Disordered" evidence="1">
    <location>
        <begin position="332"/>
        <end position="352"/>
    </location>
</feature>
<dbReference type="GO" id="GO:0007165">
    <property type="term" value="P:signal transduction"/>
    <property type="evidence" value="ECO:0007669"/>
    <property type="project" value="InterPro"/>
</dbReference>
<evidence type="ECO:0000256" key="1">
    <source>
        <dbReference type="SAM" id="MobiDB-lite"/>
    </source>
</evidence>
<keyword evidence="4" id="KW-1185">Reference proteome</keyword>
<dbReference type="Proteomes" id="UP000186819">
    <property type="component" value="Unassembled WGS sequence"/>
</dbReference>
<dbReference type="Pfam" id="PF01584">
    <property type="entry name" value="CheW"/>
    <property type="match status" value="2"/>
</dbReference>
<dbReference type="OrthoDB" id="9790406at2"/>
<dbReference type="PROSITE" id="PS50851">
    <property type="entry name" value="CHEW"/>
    <property type="match status" value="2"/>
</dbReference>
<dbReference type="AlphaFoldDB" id="A0A1N6ZS99"/>
<protein>
    <submittedName>
        <fullName evidence="3">Purine-binding chemotaxis protein CheW</fullName>
    </submittedName>
</protein>
<dbReference type="RefSeq" id="WP_076603402.1">
    <property type="nucleotide sequence ID" value="NZ_FTMD01000012.1"/>
</dbReference>